<organism evidence="3 4">
    <name type="scientific">Candidatus Faecivivens stercoravium</name>
    <dbReference type="NCBI Taxonomy" id="2840803"/>
    <lineage>
        <taxon>Bacteria</taxon>
        <taxon>Bacillati</taxon>
        <taxon>Bacillota</taxon>
        <taxon>Clostridia</taxon>
        <taxon>Eubacteriales</taxon>
        <taxon>Oscillospiraceae</taxon>
        <taxon>Oscillospiraceae incertae sedis</taxon>
        <taxon>Candidatus Faecivivens</taxon>
    </lineage>
</organism>
<dbReference type="AlphaFoldDB" id="A0A9D1J422"/>
<dbReference type="Proteomes" id="UP000824241">
    <property type="component" value="Unassembled WGS sequence"/>
</dbReference>
<accession>A0A9D1J422</accession>
<feature type="signal peptide" evidence="2">
    <location>
        <begin position="1"/>
        <end position="20"/>
    </location>
</feature>
<evidence type="ECO:0000313" key="4">
    <source>
        <dbReference type="Proteomes" id="UP000824241"/>
    </source>
</evidence>
<dbReference type="PROSITE" id="PS51257">
    <property type="entry name" value="PROKAR_LIPOPROTEIN"/>
    <property type="match status" value="1"/>
</dbReference>
<dbReference type="EMBL" id="DVHA01000052">
    <property type="protein sequence ID" value="HIR60276.1"/>
    <property type="molecule type" value="Genomic_DNA"/>
</dbReference>
<protein>
    <submittedName>
        <fullName evidence="3">Uncharacterized protein</fullName>
    </submittedName>
</protein>
<comment type="caution">
    <text evidence="3">The sequence shown here is derived from an EMBL/GenBank/DDBJ whole genome shotgun (WGS) entry which is preliminary data.</text>
</comment>
<feature type="compositionally biased region" description="Low complexity" evidence="1">
    <location>
        <begin position="55"/>
        <end position="64"/>
    </location>
</feature>
<feature type="region of interest" description="Disordered" evidence="1">
    <location>
        <begin position="22"/>
        <end position="67"/>
    </location>
</feature>
<reference evidence="3" key="1">
    <citation type="submission" date="2020-10" db="EMBL/GenBank/DDBJ databases">
        <authorList>
            <person name="Gilroy R."/>
        </authorList>
    </citation>
    <scope>NUCLEOTIDE SEQUENCE</scope>
    <source>
        <strain evidence="3">CHK189-12415</strain>
    </source>
</reference>
<evidence type="ECO:0000256" key="2">
    <source>
        <dbReference type="SAM" id="SignalP"/>
    </source>
</evidence>
<evidence type="ECO:0000313" key="3">
    <source>
        <dbReference type="EMBL" id="HIR60276.1"/>
    </source>
</evidence>
<proteinExistence type="predicted"/>
<gene>
    <name evidence="3" type="ORF">IAB37_01700</name>
</gene>
<evidence type="ECO:0000256" key="1">
    <source>
        <dbReference type="SAM" id="MobiDB-lite"/>
    </source>
</evidence>
<sequence length="419" mass="45659">MKKRMLAGIFAAMLILGGCASNPEAETSSVPASEPVSESVPESEPVSEPEPPSSEPAESSAESEYVYQSGAPDFARPDSMVYSTGEEADFPDIYWDFADKYYDIPDAIRAIPGAEGESWTPSDGESDSLYDFLHHFGLLIGEVSENADLPAVPEDSGELSSYDCEALCWGDPVQINRRFASNYAAVSESGNIATIFWLAAHTPEEYAAIGLTVADVEWAVVECEKLGMPEIADTVAQARENYESYRAEAGPMVYDTRESFLNTEMNWDYNDVYDSIPGELIGYVGNDAVSEWIGIGFNPESNLQAFIEDFSLTAEEIRAALTESGNTIDVYGLTDESLDALCSGDQAAINRLFASDFAAVSESGSIYTLNWLIRHTAADYQTEGISRSELEALLSTLELDGGWEDYLTPLREQAALMAE</sequence>
<feature type="chain" id="PRO_5039336934" evidence="2">
    <location>
        <begin position="21"/>
        <end position="419"/>
    </location>
</feature>
<name>A0A9D1J422_9FIRM</name>
<keyword evidence="2" id="KW-0732">Signal</keyword>
<reference evidence="3" key="2">
    <citation type="journal article" date="2021" name="PeerJ">
        <title>Extensive microbial diversity within the chicken gut microbiome revealed by metagenomics and culture.</title>
        <authorList>
            <person name="Gilroy R."/>
            <person name="Ravi A."/>
            <person name="Getino M."/>
            <person name="Pursley I."/>
            <person name="Horton D.L."/>
            <person name="Alikhan N.F."/>
            <person name="Baker D."/>
            <person name="Gharbi K."/>
            <person name="Hall N."/>
            <person name="Watson M."/>
            <person name="Adriaenssens E.M."/>
            <person name="Foster-Nyarko E."/>
            <person name="Jarju S."/>
            <person name="Secka A."/>
            <person name="Antonio M."/>
            <person name="Oren A."/>
            <person name="Chaudhuri R.R."/>
            <person name="La Ragione R."/>
            <person name="Hildebrand F."/>
            <person name="Pallen M.J."/>
        </authorList>
    </citation>
    <scope>NUCLEOTIDE SEQUENCE</scope>
    <source>
        <strain evidence="3">CHK189-12415</strain>
    </source>
</reference>
<feature type="compositionally biased region" description="Low complexity" evidence="1">
    <location>
        <begin position="28"/>
        <end position="46"/>
    </location>
</feature>